<reference evidence="2 3" key="1">
    <citation type="submission" date="2019-08" db="EMBL/GenBank/DDBJ databases">
        <authorList>
            <person name="Dong K."/>
        </authorList>
    </citation>
    <scope>NUCLEOTIDE SEQUENCE [LARGE SCALE GENOMIC DNA]</scope>
    <source>
        <strain evidence="2 3">M4-8</strain>
    </source>
</reference>
<evidence type="ECO:0000313" key="3">
    <source>
        <dbReference type="Proteomes" id="UP000321196"/>
    </source>
</evidence>
<keyword evidence="1" id="KW-1133">Transmembrane helix</keyword>
<gene>
    <name evidence="2" type="ORF">FVP60_12520</name>
</gene>
<sequence>MGRPNVMANFVDGASAFDVELVDNWAILSTPGPFDRLDPEAWNRRVAAVNAILAKVDQWARWRDDRVTNSTDSGSQTATEVAPEGRRLRGGSGVQGCLLGLLGIIVVGAIIFLPFLLPAILESL</sequence>
<dbReference type="Proteomes" id="UP000321196">
    <property type="component" value="Unassembled WGS sequence"/>
</dbReference>
<evidence type="ECO:0000256" key="1">
    <source>
        <dbReference type="SAM" id="Phobius"/>
    </source>
</evidence>
<proteinExistence type="predicted"/>
<name>A0A5C8HJN0_9MICO</name>
<keyword evidence="1" id="KW-0472">Membrane</keyword>
<keyword evidence="3" id="KW-1185">Reference proteome</keyword>
<accession>A0A5C8HJN0</accession>
<feature type="transmembrane region" description="Helical" evidence="1">
    <location>
        <begin position="96"/>
        <end position="121"/>
    </location>
</feature>
<protein>
    <submittedName>
        <fullName evidence="2">Uncharacterized protein</fullName>
    </submittedName>
</protein>
<organism evidence="2 3">
    <name type="scientific">Microbacterium mitrae</name>
    <dbReference type="NCBI Taxonomy" id="664640"/>
    <lineage>
        <taxon>Bacteria</taxon>
        <taxon>Bacillati</taxon>
        <taxon>Actinomycetota</taxon>
        <taxon>Actinomycetes</taxon>
        <taxon>Micrococcales</taxon>
        <taxon>Microbacteriaceae</taxon>
        <taxon>Microbacterium</taxon>
    </lineage>
</organism>
<dbReference type="AlphaFoldDB" id="A0A5C8HJN0"/>
<keyword evidence="1" id="KW-0812">Transmembrane</keyword>
<dbReference type="EMBL" id="VRSW01000006">
    <property type="protein sequence ID" value="TXK02698.1"/>
    <property type="molecule type" value="Genomic_DNA"/>
</dbReference>
<evidence type="ECO:0000313" key="2">
    <source>
        <dbReference type="EMBL" id="TXK02698.1"/>
    </source>
</evidence>
<comment type="caution">
    <text evidence="2">The sequence shown here is derived from an EMBL/GenBank/DDBJ whole genome shotgun (WGS) entry which is preliminary data.</text>
</comment>